<dbReference type="Gene3D" id="3.20.20.120">
    <property type="entry name" value="Enolase-like C-terminal domain"/>
    <property type="match status" value="1"/>
</dbReference>
<evidence type="ECO:0000259" key="8">
    <source>
        <dbReference type="SMART" id="SM01192"/>
    </source>
</evidence>
<feature type="domain" description="Enolase C-terminal TIM barrel" evidence="8">
    <location>
        <begin position="261"/>
        <end position="493"/>
    </location>
</feature>
<evidence type="ECO:0000256" key="3">
    <source>
        <dbReference type="ARBA" id="ARBA00012058"/>
    </source>
</evidence>
<sequence>MDIKTKAIEYFSNNNILKELENALQLMFQENASDHFGYLSKYFEQISLTPKVVSIKVDESYSCTGTSSSFLSVFTLWRTKTEVITRVNYVYGCNYCLSYGDILNKSTPSEFSVCVESVLDLLNNCLWSPSEMIEVDKYIRNFYNEYRKQFNTMQTDESKRELEDICSKEVPLKSTTPQNAKKKSTKDVVTLIPNQLISLAPIIATDLTWLSMSLHLTAMKCSPTINNFQAYMKSLYDEVIQSIISDKGSTNSSIPSHHNHFNKITCPIITIFNCSECTGGLSSGKCRFLKEILLIPKPYLTPKQLLSSIFIIKTKLSQILIKKSNLNPQLICDNGASSVMIDKPEQIIDLLIELLDICQLNNEFYIGLYILPKRIFDTVKERYEITTGTLKTPEELVNYYIDLLGKYPQIRLLIDPFRAEDKQCWDSLKSRITSSIFITTSTIIQPAMKEIIPNRSNSVTMKNSTTINSTLSTFNEPLKFSIPTGLTIYEFMNCQQIIMQNHNDNVNTIEVDTTDNTTNTTTSTTNTTAGTTNTTTSTTDTTTTSSSTTNATNTTITTNTTTSTTSTTNTTTNNDSIQIQTNSLQSISFNNTIDRYDLCYSSWLFTMDTCLDCVLITELIQAIHQLHLQNRQVIFSLDNLQVMEDWPIDMAIGLGIDFIKLTGLNRIDQMNKLITWYNYYQNIIDQNHLMTDWKLYDLSIIDN</sequence>
<dbReference type="SMART" id="SM01192">
    <property type="entry name" value="Enolase_C"/>
    <property type="match status" value="1"/>
</dbReference>
<dbReference type="InterPro" id="IPR000941">
    <property type="entry name" value="Enolase"/>
</dbReference>
<evidence type="ECO:0000256" key="1">
    <source>
        <dbReference type="ARBA" id="ARBA00005031"/>
    </source>
</evidence>
<dbReference type="GO" id="GO:0000287">
    <property type="term" value="F:magnesium ion binding"/>
    <property type="evidence" value="ECO:0007669"/>
    <property type="project" value="InterPro"/>
</dbReference>
<keyword evidence="5" id="KW-0456">Lyase</keyword>
<dbReference type="PANTHER" id="PTHR11902">
    <property type="entry name" value="ENOLASE"/>
    <property type="match status" value="1"/>
</dbReference>
<dbReference type="GO" id="GO:0006096">
    <property type="term" value="P:glycolytic process"/>
    <property type="evidence" value="ECO:0007669"/>
    <property type="project" value="UniProtKB-UniPathway"/>
</dbReference>
<dbReference type="SUPFAM" id="SSF51604">
    <property type="entry name" value="Enolase C-terminal domain-like"/>
    <property type="match status" value="1"/>
</dbReference>
<keyword evidence="9" id="KW-1185">Reference proteome</keyword>
<dbReference type="AlphaFoldDB" id="A0A5K4FCA4"/>
<dbReference type="Proteomes" id="UP000008854">
    <property type="component" value="Unassembled WGS sequence"/>
</dbReference>
<evidence type="ECO:0000256" key="7">
    <source>
        <dbReference type="SAM" id="MobiDB-lite"/>
    </source>
</evidence>
<dbReference type="InParanoid" id="A0A5K4FCA4"/>
<accession>A0A5K4FCA4</accession>
<feature type="compositionally biased region" description="Low complexity" evidence="7">
    <location>
        <begin position="514"/>
        <end position="574"/>
    </location>
</feature>
<keyword evidence="4" id="KW-0324">Glycolysis</keyword>
<evidence type="ECO:0000313" key="9">
    <source>
        <dbReference type="Proteomes" id="UP000008854"/>
    </source>
</evidence>
<dbReference type="GO" id="GO:0000015">
    <property type="term" value="C:phosphopyruvate hydratase complex"/>
    <property type="evidence" value="ECO:0007669"/>
    <property type="project" value="InterPro"/>
</dbReference>
<comment type="similarity">
    <text evidence="2">Belongs to the enolase family.</text>
</comment>
<dbReference type="PANTHER" id="PTHR11902:SF30">
    <property type="entry name" value="ENOLASE 4"/>
    <property type="match status" value="1"/>
</dbReference>
<comment type="pathway">
    <text evidence="1">Carbohydrate degradation; glycolysis; pyruvate from D-glyceraldehyde 3-phosphate: step 4/5.</text>
</comment>
<dbReference type="EC" id="4.2.1.11" evidence="3"/>
<evidence type="ECO:0000256" key="2">
    <source>
        <dbReference type="ARBA" id="ARBA00009604"/>
    </source>
</evidence>
<evidence type="ECO:0000256" key="4">
    <source>
        <dbReference type="ARBA" id="ARBA00023152"/>
    </source>
</evidence>
<name>A0A5K4FCA4_SCHMA</name>
<dbReference type="UniPathway" id="UPA00109">
    <property type="reaction ID" value="UER00187"/>
</dbReference>
<evidence type="ECO:0000313" key="10">
    <source>
        <dbReference type="WBParaSite" id="Smp_337370.1"/>
    </source>
</evidence>
<reference evidence="9" key="1">
    <citation type="journal article" date="2012" name="PLoS Negl. Trop. Dis.">
        <title>A systematically improved high quality genome and transcriptome of the human blood fluke Schistosoma mansoni.</title>
        <authorList>
            <person name="Protasio A.V."/>
            <person name="Tsai I.J."/>
            <person name="Babbage A."/>
            <person name="Nichol S."/>
            <person name="Hunt M."/>
            <person name="Aslett M.A."/>
            <person name="De Silva N."/>
            <person name="Velarde G.S."/>
            <person name="Anderson T.J."/>
            <person name="Clark R.C."/>
            <person name="Davidson C."/>
            <person name="Dillon G.P."/>
            <person name="Holroyd N.E."/>
            <person name="LoVerde P.T."/>
            <person name="Lloyd C."/>
            <person name="McQuillan J."/>
            <person name="Oliveira G."/>
            <person name="Otto T.D."/>
            <person name="Parker-Manuel S.J."/>
            <person name="Quail M.A."/>
            <person name="Wilson R.A."/>
            <person name="Zerlotini A."/>
            <person name="Dunne D.W."/>
            <person name="Berriman M."/>
        </authorList>
    </citation>
    <scope>NUCLEOTIDE SEQUENCE [LARGE SCALE GENOMIC DNA]</scope>
    <source>
        <strain evidence="9">Puerto Rican</strain>
    </source>
</reference>
<evidence type="ECO:0000256" key="5">
    <source>
        <dbReference type="ARBA" id="ARBA00023239"/>
    </source>
</evidence>
<reference evidence="10" key="2">
    <citation type="submission" date="2019-11" db="UniProtKB">
        <authorList>
            <consortium name="WormBaseParasite"/>
        </authorList>
    </citation>
    <scope>IDENTIFICATION</scope>
    <source>
        <strain evidence="10">Puerto Rican</strain>
    </source>
</reference>
<dbReference type="WBParaSite" id="Smp_337370.1">
    <property type="protein sequence ID" value="Smp_337370.1"/>
    <property type="gene ID" value="Smp_337370"/>
</dbReference>
<dbReference type="InterPro" id="IPR020810">
    <property type="entry name" value="Enolase_C"/>
</dbReference>
<dbReference type="STRING" id="6183.A0A5K4FCA4"/>
<dbReference type="GO" id="GO:0004634">
    <property type="term" value="F:phosphopyruvate hydratase activity"/>
    <property type="evidence" value="ECO:0007669"/>
    <property type="project" value="UniProtKB-EC"/>
</dbReference>
<feature type="region of interest" description="Disordered" evidence="7">
    <location>
        <begin position="512"/>
        <end position="574"/>
    </location>
</feature>
<evidence type="ECO:0000256" key="6">
    <source>
        <dbReference type="ARBA" id="ARBA00031125"/>
    </source>
</evidence>
<dbReference type="Pfam" id="PF00113">
    <property type="entry name" value="Enolase_C"/>
    <property type="match status" value="1"/>
</dbReference>
<dbReference type="InterPro" id="IPR036849">
    <property type="entry name" value="Enolase-like_C_sf"/>
</dbReference>
<organism evidence="9 10">
    <name type="scientific">Schistosoma mansoni</name>
    <name type="common">Blood fluke</name>
    <dbReference type="NCBI Taxonomy" id="6183"/>
    <lineage>
        <taxon>Eukaryota</taxon>
        <taxon>Metazoa</taxon>
        <taxon>Spiralia</taxon>
        <taxon>Lophotrochozoa</taxon>
        <taxon>Platyhelminthes</taxon>
        <taxon>Trematoda</taxon>
        <taxon>Digenea</taxon>
        <taxon>Strigeidida</taxon>
        <taxon>Schistosomatoidea</taxon>
        <taxon>Schistosomatidae</taxon>
        <taxon>Schistosoma</taxon>
    </lineage>
</organism>
<proteinExistence type="inferred from homology"/>
<protein>
    <recommendedName>
        <fullName evidence="3">phosphopyruvate hydratase</fullName>
        <ecNumber evidence="3">4.2.1.11</ecNumber>
    </recommendedName>
    <alternativeName>
        <fullName evidence="6">2-phospho-D-glycerate hydro-lyase</fullName>
    </alternativeName>
</protein>